<dbReference type="AlphaFoldDB" id="A0A646MPX8"/>
<sequence>MKQSLQQFWNSFTHLPSAWLLCLQLLILLLSVLSYGSMSYRAGTWVLGVLVLLVIARVIRQTPMFTILGLSFVAGAILFSSLIMLGLRYTWIHVTAHLFEAGAYFSAAYGLLRYMFHDRYLTKDELFAAGAVFTLLAWGFAFLYSICQLLVPYSFSDPDLQAYQPWLDLIFLSFSVQSATGLSDIMPVSPVARMLAIIQMFVGVMYLALIVSRLIALQYIARLPHKKNVKNRENPPGQ</sequence>
<name>A0A646MPX8_ACILW</name>
<evidence type="ECO:0000313" key="3">
    <source>
        <dbReference type="Proteomes" id="UP000509126"/>
    </source>
</evidence>
<gene>
    <name evidence="2" type="ORF">FOB19_00490</name>
</gene>
<protein>
    <submittedName>
        <fullName evidence="2">Two pore domain potassium channel family protein</fullName>
    </submittedName>
</protein>
<dbReference type="SUPFAM" id="SSF81324">
    <property type="entry name" value="Voltage-gated potassium channels"/>
    <property type="match status" value="1"/>
</dbReference>
<dbReference type="Proteomes" id="UP000509126">
    <property type="component" value="Chromosome"/>
</dbReference>
<keyword evidence="2" id="KW-0406">Ion transport</keyword>
<reference evidence="2 3" key="1">
    <citation type="submission" date="2019-11" db="EMBL/GenBank/DDBJ databases">
        <title>FDA dAtabase for Regulatory Grade micrObial Sequences (FDA-ARGOS): Supporting development and validation of Infectious Disease Dx tests.</title>
        <authorList>
            <person name="Patel R."/>
            <person name="Rucinski S."/>
            <person name="Tallon L."/>
            <person name="Sadzewicz L."/>
            <person name="Vavikolanu K."/>
            <person name="Mehta A."/>
            <person name="Aluvathingal J."/>
            <person name="Nadendla S."/>
            <person name="Nandy P."/>
            <person name="Geyer C."/>
            <person name="Yan Y."/>
            <person name="Sichtig H."/>
        </authorList>
    </citation>
    <scope>NUCLEOTIDE SEQUENCE [LARGE SCALE GENOMIC DNA]</scope>
    <source>
        <strain evidence="2 3">FDAARGOS_557</strain>
    </source>
</reference>
<evidence type="ECO:0000313" key="2">
    <source>
        <dbReference type="EMBL" id="QKU20056.1"/>
    </source>
</evidence>
<keyword evidence="2" id="KW-0813">Transport</keyword>
<feature type="domain" description="Potassium channel" evidence="1">
    <location>
        <begin position="145"/>
        <end position="215"/>
    </location>
</feature>
<dbReference type="RefSeq" id="WP_153566902.1">
    <property type="nucleotide sequence ID" value="NZ_CP054803.1"/>
</dbReference>
<evidence type="ECO:0000259" key="1">
    <source>
        <dbReference type="Pfam" id="PF07885"/>
    </source>
</evidence>
<keyword evidence="2" id="KW-0407">Ion channel</keyword>
<dbReference type="Pfam" id="PF07885">
    <property type="entry name" value="Ion_trans_2"/>
    <property type="match status" value="1"/>
</dbReference>
<organism evidence="2 3">
    <name type="scientific">Acinetobacter lwoffii</name>
    <dbReference type="NCBI Taxonomy" id="28090"/>
    <lineage>
        <taxon>Bacteria</taxon>
        <taxon>Pseudomonadati</taxon>
        <taxon>Pseudomonadota</taxon>
        <taxon>Gammaproteobacteria</taxon>
        <taxon>Moraxellales</taxon>
        <taxon>Moraxellaceae</taxon>
        <taxon>Acinetobacter</taxon>
    </lineage>
</organism>
<dbReference type="Gene3D" id="1.10.287.70">
    <property type="match status" value="1"/>
</dbReference>
<accession>A0A646MPX8</accession>
<dbReference type="GO" id="GO:0034220">
    <property type="term" value="P:monoatomic ion transmembrane transport"/>
    <property type="evidence" value="ECO:0007669"/>
    <property type="project" value="UniProtKB-KW"/>
</dbReference>
<dbReference type="InterPro" id="IPR013099">
    <property type="entry name" value="K_chnl_dom"/>
</dbReference>
<dbReference type="EMBL" id="CP054803">
    <property type="protein sequence ID" value="QKU20056.1"/>
    <property type="molecule type" value="Genomic_DNA"/>
</dbReference>
<proteinExistence type="predicted"/>